<accession>A0A9D1V3B8</accession>
<sequence length="144" mass="15490">MPKQQKSGQRFGQNAGSKPLKQILIAGIAGFAVTLLVLLLCSWLYTKTQLPSWSVVPMATCAVCLGCFVCGMSLARSFKKNGLFCGLCTGTVFYLVYLAAALLNGQFDFTAMAGIKLVCYILAGCFGGYLGILAAERKRTRRPT</sequence>
<organism evidence="2 3">
    <name type="scientific">Candidatus Allofournierella pullicola</name>
    <dbReference type="NCBI Taxonomy" id="2838596"/>
    <lineage>
        <taxon>Bacteria</taxon>
        <taxon>Bacillati</taxon>
        <taxon>Bacillota</taxon>
        <taxon>Clostridia</taxon>
        <taxon>Eubacteriales</taxon>
        <taxon>Oscillospiraceae</taxon>
        <taxon>Allofournierella</taxon>
    </lineage>
</organism>
<dbReference type="EMBL" id="DXFW01000012">
    <property type="protein sequence ID" value="HIX05387.1"/>
    <property type="molecule type" value="Genomic_DNA"/>
</dbReference>
<dbReference type="InterPro" id="IPR023804">
    <property type="entry name" value="DUF3792_TM"/>
</dbReference>
<keyword evidence="1" id="KW-0812">Transmembrane</keyword>
<keyword evidence="1" id="KW-1133">Transmembrane helix</keyword>
<keyword evidence="1" id="KW-0472">Membrane</keyword>
<evidence type="ECO:0000313" key="2">
    <source>
        <dbReference type="EMBL" id="HIX05387.1"/>
    </source>
</evidence>
<reference evidence="2" key="2">
    <citation type="submission" date="2021-04" db="EMBL/GenBank/DDBJ databases">
        <authorList>
            <person name="Gilroy R."/>
        </authorList>
    </citation>
    <scope>NUCLEOTIDE SEQUENCE</scope>
    <source>
        <strain evidence="2">2239</strain>
    </source>
</reference>
<reference evidence="2" key="1">
    <citation type="journal article" date="2021" name="PeerJ">
        <title>Extensive microbial diversity within the chicken gut microbiome revealed by metagenomics and culture.</title>
        <authorList>
            <person name="Gilroy R."/>
            <person name="Ravi A."/>
            <person name="Getino M."/>
            <person name="Pursley I."/>
            <person name="Horton D.L."/>
            <person name="Alikhan N.F."/>
            <person name="Baker D."/>
            <person name="Gharbi K."/>
            <person name="Hall N."/>
            <person name="Watson M."/>
            <person name="Adriaenssens E.M."/>
            <person name="Foster-Nyarko E."/>
            <person name="Jarju S."/>
            <person name="Secka A."/>
            <person name="Antonio M."/>
            <person name="Oren A."/>
            <person name="Chaudhuri R.R."/>
            <person name="La Ragione R."/>
            <person name="Hildebrand F."/>
            <person name="Pallen M.J."/>
        </authorList>
    </citation>
    <scope>NUCLEOTIDE SEQUENCE</scope>
    <source>
        <strain evidence="2">2239</strain>
    </source>
</reference>
<protein>
    <submittedName>
        <fullName evidence="2">TIGR04086 family membrane protein</fullName>
    </submittedName>
</protein>
<dbReference type="Proteomes" id="UP000824193">
    <property type="component" value="Unassembled WGS sequence"/>
</dbReference>
<dbReference type="Pfam" id="PF12670">
    <property type="entry name" value="DUF3792"/>
    <property type="match status" value="1"/>
</dbReference>
<gene>
    <name evidence="2" type="ORF">H9865_04655</name>
</gene>
<dbReference type="NCBIfam" id="TIGR04086">
    <property type="entry name" value="TIGR04086_membr"/>
    <property type="match status" value="1"/>
</dbReference>
<evidence type="ECO:0000313" key="3">
    <source>
        <dbReference type="Proteomes" id="UP000824193"/>
    </source>
</evidence>
<name>A0A9D1V3B8_9FIRM</name>
<feature type="transmembrane region" description="Helical" evidence="1">
    <location>
        <begin position="52"/>
        <end position="75"/>
    </location>
</feature>
<feature type="transmembrane region" description="Helical" evidence="1">
    <location>
        <begin position="82"/>
        <end position="103"/>
    </location>
</feature>
<dbReference type="AlphaFoldDB" id="A0A9D1V3B8"/>
<feature type="transmembrane region" description="Helical" evidence="1">
    <location>
        <begin position="109"/>
        <end position="135"/>
    </location>
</feature>
<proteinExistence type="predicted"/>
<feature type="transmembrane region" description="Helical" evidence="1">
    <location>
        <begin position="23"/>
        <end position="46"/>
    </location>
</feature>
<evidence type="ECO:0000256" key="1">
    <source>
        <dbReference type="SAM" id="Phobius"/>
    </source>
</evidence>
<comment type="caution">
    <text evidence="2">The sequence shown here is derived from an EMBL/GenBank/DDBJ whole genome shotgun (WGS) entry which is preliminary data.</text>
</comment>